<dbReference type="InterPro" id="IPR016032">
    <property type="entry name" value="Sig_transdc_resp-reg_C-effctor"/>
</dbReference>
<organism evidence="5 6">
    <name type="scientific">Gemmobacter fulvus</name>
    <dbReference type="NCBI Taxonomy" id="2840474"/>
    <lineage>
        <taxon>Bacteria</taxon>
        <taxon>Pseudomonadati</taxon>
        <taxon>Pseudomonadota</taxon>
        <taxon>Alphaproteobacteria</taxon>
        <taxon>Rhodobacterales</taxon>
        <taxon>Paracoccaceae</taxon>
        <taxon>Gemmobacter</taxon>
    </lineage>
</organism>
<sequence>MAEYTASRYVLVDPVALWCAANTGTTRWSDVKVPFLAHPTLGVLARARAYGMNYGAVSSQRNPEHQMQRCALSLCRSDRELSDEEIQEVHKLLQKIMVAVGPFAGLNEEHLKVLQMLGAGAQILDIATSLNLSEATVKRRIDAAKKLLGAKTATHAVAIAAMRNLIALEKQEGV</sequence>
<evidence type="ECO:0000313" key="6">
    <source>
        <dbReference type="Proteomes" id="UP000679352"/>
    </source>
</evidence>
<dbReference type="SMART" id="SM00421">
    <property type="entry name" value="HTH_LUXR"/>
    <property type="match status" value="1"/>
</dbReference>
<evidence type="ECO:0000313" key="5">
    <source>
        <dbReference type="EMBL" id="QWK92997.1"/>
    </source>
</evidence>
<dbReference type="SUPFAM" id="SSF46894">
    <property type="entry name" value="C-terminal effector domain of the bipartite response regulators"/>
    <property type="match status" value="1"/>
</dbReference>
<accession>A0A975PBM8</accession>
<dbReference type="InterPro" id="IPR000792">
    <property type="entry name" value="Tscrpt_reg_LuxR_C"/>
</dbReference>
<dbReference type="Gene3D" id="3.30.450.80">
    <property type="entry name" value="Transcription factor LuxR-like, autoinducer-binding domain"/>
    <property type="match status" value="1"/>
</dbReference>
<protein>
    <submittedName>
        <fullName evidence="5">Autoinducer binding domain-containing protein</fullName>
    </submittedName>
</protein>
<dbReference type="GO" id="GO:0003677">
    <property type="term" value="F:DNA binding"/>
    <property type="evidence" value="ECO:0007669"/>
    <property type="project" value="UniProtKB-KW"/>
</dbReference>
<geneLocation type="plasmid" evidence="5 6">
    <name>p4</name>
</geneLocation>
<dbReference type="KEGG" id="gfu:KM031_21465"/>
<keyword evidence="1" id="KW-0805">Transcription regulation</keyword>
<dbReference type="Gene3D" id="1.10.10.10">
    <property type="entry name" value="Winged helix-like DNA-binding domain superfamily/Winged helix DNA-binding domain"/>
    <property type="match status" value="1"/>
</dbReference>
<dbReference type="SUPFAM" id="SSF75516">
    <property type="entry name" value="Pheromone-binding domain of LuxR-like quorum-sensing transcription factors"/>
    <property type="match status" value="1"/>
</dbReference>
<dbReference type="GO" id="GO:0006355">
    <property type="term" value="P:regulation of DNA-templated transcription"/>
    <property type="evidence" value="ECO:0007669"/>
    <property type="project" value="InterPro"/>
</dbReference>
<evidence type="ECO:0000256" key="1">
    <source>
        <dbReference type="ARBA" id="ARBA00023015"/>
    </source>
</evidence>
<dbReference type="InterPro" id="IPR036693">
    <property type="entry name" value="TF_LuxR_autoind-bd_dom_sf"/>
</dbReference>
<proteinExistence type="predicted"/>
<keyword evidence="3" id="KW-0804">Transcription</keyword>
<reference evidence="5" key="1">
    <citation type="submission" date="2021-06" db="EMBL/GenBank/DDBJ databases">
        <authorList>
            <person name="Lee C.-S."/>
            <person name="Jin L."/>
        </authorList>
    </citation>
    <scope>NUCLEOTIDE SEQUENCE</scope>
    <source>
        <strain evidence="5">Con5</strain>
        <plasmid evidence="5">p4</plasmid>
    </source>
</reference>
<gene>
    <name evidence="5" type="ORF">KM031_21465</name>
</gene>
<dbReference type="AlphaFoldDB" id="A0A975PBM8"/>
<dbReference type="RefSeq" id="WP_260692233.1">
    <property type="nucleotide sequence ID" value="NZ_CP076365.1"/>
</dbReference>
<feature type="domain" description="HTH luxR-type" evidence="4">
    <location>
        <begin position="103"/>
        <end position="160"/>
    </location>
</feature>
<evidence type="ECO:0000256" key="2">
    <source>
        <dbReference type="ARBA" id="ARBA00023125"/>
    </source>
</evidence>
<dbReference type="InterPro" id="IPR036388">
    <property type="entry name" value="WH-like_DNA-bd_sf"/>
</dbReference>
<dbReference type="InterPro" id="IPR005143">
    <property type="entry name" value="TF_LuxR_autoind-bd_dom"/>
</dbReference>
<dbReference type="EMBL" id="CP076365">
    <property type="protein sequence ID" value="QWK92997.1"/>
    <property type="molecule type" value="Genomic_DNA"/>
</dbReference>
<evidence type="ECO:0000256" key="3">
    <source>
        <dbReference type="ARBA" id="ARBA00023163"/>
    </source>
</evidence>
<name>A0A975PBM8_9RHOB</name>
<dbReference type="Proteomes" id="UP000679352">
    <property type="component" value="Plasmid p4"/>
</dbReference>
<dbReference type="Pfam" id="PF00196">
    <property type="entry name" value="GerE"/>
    <property type="match status" value="1"/>
</dbReference>
<evidence type="ECO:0000259" key="4">
    <source>
        <dbReference type="SMART" id="SM00421"/>
    </source>
</evidence>
<dbReference type="Pfam" id="PF03472">
    <property type="entry name" value="Autoind_bind"/>
    <property type="match status" value="1"/>
</dbReference>
<keyword evidence="6" id="KW-1185">Reference proteome</keyword>
<keyword evidence="5" id="KW-0614">Plasmid</keyword>
<keyword evidence="2" id="KW-0238">DNA-binding</keyword>